<evidence type="ECO:0000313" key="2">
    <source>
        <dbReference type="EMBL" id="TCK59854.1"/>
    </source>
</evidence>
<keyword evidence="1" id="KW-1133">Transmembrane helix</keyword>
<feature type="transmembrane region" description="Helical" evidence="1">
    <location>
        <begin position="95"/>
        <end position="112"/>
    </location>
</feature>
<dbReference type="PANTHER" id="PTHR35804">
    <property type="entry name" value="LYSINE EXPORTER LYSO"/>
    <property type="match status" value="1"/>
</dbReference>
<evidence type="ECO:0000313" key="3">
    <source>
        <dbReference type="Proteomes" id="UP000294614"/>
    </source>
</evidence>
<dbReference type="InterPro" id="IPR005642">
    <property type="entry name" value="LysO"/>
</dbReference>
<dbReference type="OrthoDB" id="371078at2"/>
<dbReference type="RefSeq" id="WP_132874010.1">
    <property type="nucleotide sequence ID" value="NZ_JAJUHT010000005.1"/>
</dbReference>
<organism evidence="2 3">
    <name type="scientific">Seleniivibrio woodruffii</name>
    <dbReference type="NCBI Taxonomy" id="1078050"/>
    <lineage>
        <taxon>Bacteria</taxon>
        <taxon>Pseudomonadati</taxon>
        <taxon>Deferribacterota</taxon>
        <taxon>Deferribacteres</taxon>
        <taxon>Deferribacterales</taxon>
        <taxon>Geovibrionaceae</taxon>
        <taxon>Seleniivibrio</taxon>
    </lineage>
</organism>
<dbReference type="GO" id="GO:0005886">
    <property type="term" value="C:plasma membrane"/>
    <property type="evidence" value="ECO:0007669"/>
    <property type="project" value="TreeGrafter"/>
</dbReference>
<keyword evidence="1" id="KW-0812">Transmembrane</keyword>
<sequence length="197" mass="20854">MIAVMLIAILAGAVSAYLGWLPEQLISINGSLTDWSLILLLFLIGFDIGNNKQSMKTLMSADRFTILVPVGTILGTLFGGYMAALITSLSVKDGLAIASGFGWYSFSAVLISQVRGSDLGAIAFLSNIFRETITLLTVPFIVRYFGPYAAVAPGGATTMDVTLPVIEKYAGKKAAIVGFVHGVILSTLAPVFVPLFL</sequence>
<dbReference type="Pfam" id="PF03956">
    <property type="entry name" value="Lys_export"/>
    <property type="match status" value="1"/>
</dbReference>
<dbReference type="PANTHER" id="PTHR35804:SF1">
    <property type="entry name" value="LYSINE EXPORTER LYSO"/>
    <property type="match status" value="1"/>
</dbReference>
<comment type="caution">
    <text evidence="2">The sequence shown here is derived from an EMBL/GenBank/DDBJ whole genome shotgun (WGS) entry which is preliminary data.</text>
</comment>
<proteinExistence type="predicted"/>
<keyword evidence="1" id="KW-0472">Membrane</keyword>
<evidence type="ECO:0000256" key="1">
    <source>
        <dbReference type="SAM" id="Phobius"/>
    </source>
</evidence>
<keyword evidence="3" id="KW-1185">Reference proteome</keyword>
<protein>
    <submittedName>
        <fullName evidence="2">Lysine exporter LysO-like protein</fullName>
    </submittedName>
</protein>
<dbReference type="Proteomes" id="UP000294614">
    <property type="component" value="Unassembled WGS sequence"/>
</dbReference>
<feature type="transmembrane region" description="Helical" evidence="1">
    <location>
        <begin position="133"/>
        <end position="154"/>
    </location>
</feature>
<dbReference type="GO" id="GO:0015661">
    <property type="term" value="F:L-lysine efflux transmembrane transporter activity"/>
    <property type="evidence" value="ECO:0007669"/>
    <property type="project" value="InterPro"/>
</dbReference>
<dbReference type="AlphaFoldDB" id="A0A4R1K6M9"/>
<accession>A0A4R1K6M9</accession>
<feature type="transmembrane region" description="Helical" evidence="1">
    <location>
        <begin position="174"/>
        <end position="196"/>
    </location>
</feature>
<gene>
    <name evidence="2" type="ORF">C8D98_2021</name>
</gene>
<reference evidence="2 3" key="1">
    <citation type="submission" date="2019-03" db="EMBL/GenBank/DDBJ databases">
        <title>Genomic Encyclopedia of Type Strains, Phase IV (KMG-IV): sequencing the most valuable type-strain genomes for metagenomic binning, comparative biology and taxonomic classification.</title>
        <authorList>
            <person name="Goeker M."/>
        </authorList>
    </citation>
    <scope>NUCLEOTIDE SEQUENCE [LARGE SCALE GENOMIC DNA]</scope>
    <source>
        <strain evidence="2 3">DSM 24984</strain>
    </source>
</reference>
<dbReference type="EMBL" id="SMGG01000005">
    <property type="protein sequence ID" value="TCK59854.1"/>
    <property type="molecule type" value="Genomic_DNA"/>
</dbReference>
<feature type="transmembrane region" description="Helical" evidence="1">
    <location>
        <begin position="26"/>
        <end position="46"/>
    </location>
</feature>
<feature type="transmembrane region" description="Helical" evidence="1">
    <location>
        <begin position="66"/>
        <end position="89"/>
    </location>
</feature>
<name>A0A4R1K6M9_9BACT</name>